<dbReference type="RefSeq" id="WP_243072236.1">
    <property type="nucleotide sequence ID" value="NZ_JAIVFL010000001.1"/>
</dbReference>
<protein>
    <submittedName>
        <fullName evidence="2">DUF2752 domain-containing protein</fullName>
    </submittedName>
</protein>
<name>A0ABS9YXQ3_9MYCO</name>
<keyword evidence="1" id="KW-0472">Membrane</keyword>
<evidence type="ECO:0000256" key="1">
    <source>
        <dbReference type="SAM" id="Phobius"/>
    </source>
</evidence>
<sequence length="138" mass="14696">MTAPSAPHRHGTRRHTALGTGALAVSALAYVGLADPHNPGSLFPPCPFKLLTGWNCPACGGLRMTHDLLHGNLSGAVVDNIFLLIGLPATALWVLWRIKQDQRAFTLPAIVLIAVVAVTWTVVRNLPGFPLVPTLIGR</sequence>
<gene>
    <name evidence="2" type="ORF">K9U37_14385</name>
</gene>
<comment type="caution">
    <text evidence="2">The sequence shown here is derived from an EMBL/GenBank/DDBJ whole genome shotgun (WGS) entry which is preliminary data.</text>
</comment>
<evidence type="ECO:0000313" key="3">
    <source>
        <dbReference type="Proteomes" id="UP001139068"/>
    </source>
</evidence>
<accession>A0ABS9YXQ3</accession>
<dbReference type="Pfam" id="PF10825">
    <property type="entry name" value="DUF2752"/>
    <property type="match status" value="1"/>
</dbReference>
<keyword evidence="1" id="KW-1133">Transmembrane helix</keyword>
<keyword evidence="1" id="KW-0812">Transmembrane</keyword>
<dbReference type="Proteomes" id="UP001139068">
    <property type="component" value="Unassembled WGS sequence"/>
</dbReference>
<evidence type="ECO:0000313" key="2">
    <source>
        <dbReference type="EMBL" id="MCI4675991.1"/>
    </source>
</evidence>
<feature type="transmembrane region" description="Helical" evidence="1">
    <location>
        <begin position="105"/>
        <end position="123"/>
    </location>
</feature>
<feature type="transmembrane region" description="Helical" evidence="1">
    <location>
        <begin position="81"/>
        <end position="98"/>
    </location>
</feature>
<reference evidence="2" key="1">
    <citation type="journal article" date="2022" name="ISME J.">
        <title>Identification of active gaseous-alkane degraders at natural gas seeps.</title>
        <authorList>
            <person name="Farhan Ul Haque M."/>
            <person name="Hernandez M."/>
            <person name="Crombie A.T."/>
            <person name="Murrell J.C."/>
        </authorList>
    </citation>
    <scope>NUCLEOTIDE SEQUENCE</scope>
    <source>
        <strain evidence="2">ANDR5</strain>
    </source>
</reference>
<dbReference type="EMBL" id="JAIVFL010000001">
    <property type="protein sequence ID" value="MCI4675991.1"/>
    <property type="molecule type" value="Genomic_DNA"/>
</dbReference>
<proteinExistence type="predicted"/>
<keyword evidence="3" id="KW-1185">Reference proteome</keyword>
<dbReference type="InterPro" id="IPR021215">
    <property type="entry name" value="DUF2752"/>
</dbReference>
<organism evidence="2 3">
    <name type="scientific">Candidatus Mycolicibacterium alkanivorans</name>
    <dbReference type="NCBI Taxonomy" id="2954114"/>
    <lineage>
        <taxon>Bacteria</taxon>
        <taxon>Bacillati</taxon>
        <taxon>Actinomycetota</taxon>
        <taxon>Actinomycetes</taxon>
        <taxon>Mycobacteriales</taxon>
        <taxon>Mycobacteriaceae</taxon>
        <taxon>Mycolicibacterium</taxon>
    </lineage>
</organism>